<reference evidence="13" key="1">
    <citation type="submission" date="2020-10" db="EMBL/GenBank/DDBJ databases">
        <authorList>
            <person name="Gilroy R."/>
        </authorList>
    </citation>
    <scope>NUCLEOTIDE SEQUENCE</scope>
    <source>
        <strain evidence="13">ChiSjej3B21-11622</strain>
    </source>
</reference>
<keyword evidence="8 10" id="KW-0233">DNA recombination</keyword>
<comment type="caution">
    <text evidence="13">The sequence shown here is derived from an EMBL/GenBank/DDBJ whole genome shotgun (WGS) entry which is preliminary data.</text>
</comment>
<dbReference type="GO" id="GO:0009037">
    <property type="term" value="F:tyrosine-based site-specific recombinase activity"/>
    <property type="evidence" value="ECO:0007669"/>
    <property type="project" value="UniProtKB-UniRule"/>
</dbReference>
<feature type="active site" evidence="10">
    <location>
        <position position="146"/>
    </location>
</feature>
<dbReference type="PROSITE" id="PS51900">
    <property type="entry name" value="CB"/>
    <property type="match status" value="1"/>
</dbReference>
<evidence type="ECO:0000259" key="12">
    <source>
        <dbReference type="PROSITE" id="PS51900"/>
    </source>
</evidence>
<keyword evidence="5 10" id="KW-0159">Chromosome partition</keyword>
<dbReference type="InterPro" id="IPR044068">
    <property type="entry name" value="CB"/>
</dbReference>
<dbReference type="InterPro" id="IPR013762">
    <property type="entry name" value="Integrase-like_cat_sf"/>
</dbReference>
<feature type="active site" evidence="10">
    <location>
        <position position="266"/>
    </location>
</feature>
<proteinExistence type="inferred from homology"/>
<dbReference type="InterPro" id="IPR050090">
    <property type="entry name" value="Tyrosine_recombinase_XerCD"/>
</dbReference>
<keyword evidence="7 10" id="KW-0238">DNA-binding</keyword>
<dbReference type="Pfam" id="PF00589">
    <property type="entry name" value="Phage_integrase"/>
    <property type="match status" value="1"/>
</dbReference>
<comment type="subcellular location">
    <subcellularLocation>
        <location evidence="1 10">Cytoplasm</location>
    </subcellularLocation>
</comment>
<evidence type="ECO:0000256" key="8">
    <source>
        <dbReference type="ARBA" id="ARBA00023172"/>
    </source>
</evidence>
<dbReference type="HAMAP" id="MF_01808">
    <property type="entry name" value="Recomb_XerC_XerD"/>
    <property type="match status" value="1"/>
</dbReference>
<dbReference type="PANTHER" id="PTHR30349">
    <property type="entry name" value="PHAGE INTEGRASE-RELATED"/>
    <property type="match status" value="1"/>
</dbReference>
<dbReference type="InterPro" id="IPR023009">
    <property type="entry name" value="Tyrosine_recombinase_XerC/XerD"/>
</dbReference>
<evidence type="ECO:0000313" key="14">
    <source>
        <dbReference type="Proteomes" id="UP000886886"/>
    </source>
</evidence>
<dbReference type="Gene3D" id="1.10.150.130">
    <property type="match status" value="1"/>
</dbReference>
<dbReference type="PROSITE" id="PS51898">
    <property type="entry name" value="TYR_RECOMBINASE"/>
    <property type="match status" value="1"/>
</dbReference>
<evidence type="ECO:0000313" key="13">
    <source>
        <dbReference type="EMBL" id="HIQ97133.1"/>
    </source>
</evidence>
<dbReference type="GO" id="GO:0003677">
    <property type="term" value="F:DNA binding"/>
    <property type="evidence" value="ECO:0007669"/>
    <property type="project" value="UniProtKB-UniRule"/>
</dbReference>
<dbReference type="GO" id="GO:0051301">
    <property type="term" value="P:cell division"/>
    <property type="evidence" value="ECO:0007669"/>
    <property type="project" value="UniProtKB-KW"/>
</dbReference>
<evidence type="ECO:0000256" key="6">
    <source>
        <dbReference type="ARBA" id="ARBA00022908"/>
    </source>
</evidence>
<dbReference type="InterPro" id="IPR011010">
    <property type="entry name" value="DNA_brk_join_enz"/>
</dbReference>
<comment type="function">
    <text evidence="10">Site-specific tyrosine recombinase, which acts by catalyzing the cutting and rejoining of the recombining DNA molecules. The XerC-XerD complex is essential to convert dimers of the bacterial chromosome into monomers to permit their segregation at cell division. It also contributes to the segregational stability of plasmids.</text>
</comment>
<feature type="active site" description="O-(3'-phospho-DNA)-tyrosine intermediate" evidence="10">
    <location>
        <position position="275"/>
    </location>
</feature>
<accession>A0A9D0ZX12</accession>
<keyword evidence="4 10" id="KW-0132">Cell division</keyword>
<dbReference type="PANTHER" id="PTHR30349:SF81">
    <property type="entry name" value="TYROSINE RECOMBINASE XERC"/>
    <property type="match status" value="1"/>
</dbReference>
<dbReference type="InterPro" id="IPR011932">
    <property type="entry name" value="Recomb_XerD"/>
</dbReference>
<keyword evidence="3 10" id="KW-0963">Cytoplasm</keyword>
<dbReference type="InterPro" id="IPR010998">
    <property type="entry name" value="Integrase_recombinase_N"/>
</dbReference>
<dbReference type="Gene3D" id="1.10.443.10">
    <property type="entry name" value="Intergrase catalytic core"/>
    <property type="match status" value="1"/>
</dbReference>
<feature type="domain" description="Tyr recombinase" evidence="11">
    <location>
        <begin position="106"/>
        <end position="288"/>
    </location>
</feature>
<feature type="active site" evidence="10">
    <location>
        <position position="240"/>
    </location>
</feature>
<comment type="similarity">
    <text evidence="2">Belongs to the 'phage' integrase family. XerD subfamily.</text>
</comment>
<evidence type="ECO:0000256" key="2">
    <source>
        <dbReference type="ARBA" id="ARBA00010450"/>
    </source>
</evidence>
<organism evidence="13 14">
    <name type="scientific">Candidatus Limivivens merdigallinarum</name>
    <dbReference type="NCBI Taxonomy" id="2840859"/>
    <lineage>
        <taxon>Bacteria</taxon>
        <taxon>Bacillati</taxon>
        <taxon>Bacillota</taxon>
        <taxon>Clostridia</taxon>
        <taxon>Lachnospirales</taxon>
        <taxon>Lachnospiraceae</taxon>
        <taxon>Lachnospiraceae incertae sedis</taxon>
        <taxon>Candidatus Limivivens</taxon>
    </lineage>
</organism>
<dbReference type="InterPro" id="IPR004107">
    <property type="entry name" value="Integrase_SAM-like_N"/>
</dbReference>
<feature type="domain" description="Core-binding (CB)" evidence="12">
    <location>
        <begin position="1"/>
        <end position="85"/>
    </location>
</feature>
<evidence type="ECO:0000259" key="11">
    <source>
        <dbReference type="PROSITE" id="PS51898"/>
    </source>
</evidence>
<dbReference type="InterPro" id="IPR002104">
    <property type="entry name" value="Integrase_catalytic"/>
</dbReference>
<dbReference type="AlphaFoldDB" id="A0A9D0ZX12"/>
<dbReference type="Pfam" id="PF02899">
    <property type="entry name" value="Phage_int_SAM_1"/>
    <property type="match status" value="1"/>
</dbReference>
<gene>
    <name evidence="13" type="primary">xerD</name>
    <name evidence="10" type="synonym">xerC</name>
    <name evidence="13" type="ORF">IAB26_11295</name>
</gene>
<evidence type="ECO:0000256" key="1">
    <source>
        <dbReference type="ARBA" id="ARBA00004496"/>
    </source>
</evidence>
<evidence type="ECO:0000256" key="9">
    <source>
        <dbReference type="ARBA" id="ARBA00023306"/>
    </source>
</evidence>
<evidence type="ECO:0000256" key="5">
    <source>
        <dbReference type="ARBA" id="ARBA00022829"/>
    </source>
</evidence>
<dbReference type="EMBL" id="DVFT01000165">
    <property type="protein sequence ID" value="HIQ97133.1"/>
    <property type="molecule type" value="Genomic_DNA"/>
</dbReference>
<dbReference type="GO" id="GO:0005737">
    <property type="term" value="C:cytoplasm"/>
    <property type="evidence" value="ECO:0007669"/>
    <property type="project" value="UniProtKB-SubCell"/>
</dbReference>
<comment type="caution">
    <text evidence="10">Lacks conserved residue(s) required for the propagation of feature annotation.</text>
</comment>
<comment type="similarity">
    <text evidence="10">Belongs to the 'phage' integrase family. XerC subfamily.</text>
</comment>
<protein>
    <recommendedName>
        <fullName evidence="10">Tyrosine recombinase XerC</fullName>
    </recommendedName>
</protein>
<dbReference type="GO" id="GO:0006313">
    <property type="term" value="P:DNA transposition"/>
    <property type="evidence" value="ECO:0007669"/>
    <property type="project" value="UniProtKB-UniRule"/>
</dbReference>
<evidence type="ECO:0000256" key="4">
    <source>
        <dbReference type="ARBA" id="ARBA00022618"/>
    </source>
</evidence>
<keyword evidence="6 10" id="KW-0229">DNA integration</keyword>
<evidence type="ECO:0000256" key="3">
    <source>
        <dbReference type="ARBA" id="ARBA00022490"/>
    </source>
</evidence>
<evidence type="ECO:0000256" key="7">
    <source>
        <dbReference type="ARBA" id="ARBA00023125"/>
    </source>
</evidence>
<comment type="subunit">
    <text evidence="10">Forms a cyclic heterotetrameric complex composed of two molecules of XerC and two molecules of XerD.</text>
</comment>
<sequence>MEERIPDFIEYLSKVKNASESTIQSYRRDLKRLVAFLYGKGVEELTEVTPTILNSYILFLEREGFSTATVSRNVASIKAFFHYVVEYHMVNEDPARSIKAPHIDRKLPEIMTVSEVEQLLISPNLTTDKGIRDKAMLELLYATGMRVTELISVKLSDVNLMFDYLICRDGGKERVIPFGREAKRATLEYLERARENLLKGRESDFLFVNCQGNPMSRQGFWKLLKQYGREAGIQADITPHTLRHSFAAHLVQNGADLKAVQEMMGHADIATTQVYRNVTMEQIKKTYAKAHPRG</sequence>
<dbReference type="Proteomes" id="UP000886886">
    <property type="component" value="Unassembled WGS sequence"/>
</dbReference>
<reference evidence="13" key="2">
    <citation type="journal article" date="2021" name="PeerJ">
        <title>Extensive microbial diversity within the chicken gut microbiome revealed by metagenomics and culture.</title>
        <authorList>
            <person name="Gilroy R."/>
            <person name="Ravi A."/>
            <person name="Getino M."/>
            <person name="Pursley I."/>
            <person name="Horton D.L."/>
            <person name="Alikhan N.F."/>
            <person name="Baker D."/>
            <person name="Gharbi K."/>
            <person name="Hall N."/>
            <person name="Watson M."/>
            <person name="Adriaenssens E.M."/>
            <person name="Foster-Nyarko E."/>
            <person name="Jarju S."/>
            <person name="Secka A."/>
            <person name="Antonio M."/>
            <person name="Oren A."/>
            <person name="Chaudhuri R.R."/>
            <person name="La Ragione R."/>
            <person name="Hildebrand F."/>
            <person name="Pallen M.J."/>
        </authorList>
    </citation>
    <scope>NUCLEOTIDE SEQUENCE</scope>
    <source>
        <strain evidence="13">ChiSjej3B21-11622</strain>
    </source>
</reference>
<dbReference type="CDD" id="cd00798">
    <property type="entry name" value="INT_XerDC_C"/>
    <property type="match status" value="1"/>
</dbReference>
<dbReference type="NCBIfam" id="TIGR02225">
    <property type="entry name" value="recomb_XerD"/>
    <property type="match status" value="1"/>
</dbReference>
<dbReference type="SUPFAM" id="SSF56349">
    <property type="entry name" value="DNA breaking-rejoining enzymes"/>
    <property type="match status" value="1"/>
</dbReference>
<feature type="active site" evidence="10">
    <location>
        <position position="243"/>
    </location>
</feature>
<dbReference type="NCBIfam" id="NF001399">
    <property type="entry name" value="PRK00283.1"/>
    <property type="match status" value="1"/>
</dbReference>
<keyword evidence="9 10" id="KW-0131">Cell cycle</keyword>
<name>A0A9D0ZX12_9FIRM</name>
<dbReference type="GO" id="GO:0007059">
    <property type="term" value="P:chromosome segregation"/>
    <property type="evidence" value="ECO:0007669"/>
    <property type="project" value="UniProtKB-UniRule"/>
</dbReference>
<evidence type="ECO:0000256" key="10">
    <source>
        <dbReference type="HAMAP-Rule" id="MF_01808"/>
    </source>
</evidence>